<dbReference type="EMBL" id="VSSQ01000116">
    <property type="protein sequence ID" value="MPL78455.1"/>
    <property type="molecule type" value="Genomic_DNA"/>
</dbReference>
<protein>
    <submittedName>
        <fullName evidence="1">Uncharacterized protein</fullName>
    </submittedName>
</protein>
<organism evidence="1">
    <name type="scientific">bioreactor metagenome</name>
    <dbReference type="NCBI Taxonomy" id="1076179"/>
    <lineage>
        <taxon>unclassified sequences</taxon>
        <taxon>metagenomes</taxon>
        <taxon>ecological metagenomes</taxon>
    </lineage>
</organism>
<accession>A0A644UHK0</accession>
<dbReference type="Gene3D" id="3.40.50.360">
    <property type="match status" value="1"/>
</dbReference>
<proteinExistence type="predicted"/>
<evidence type="ECO:0000313" key="1">
    <source>
        <dbReference type="EMBL" id="MPL78455.1"/>
    </source>
</evidence>
<dbReference type="AlphaFoldDB" id="A0A644UHK0"/>
<reference evidence="1" key="1">
    <citation type="submission" date="2019-08" db="EMBL/GenBank/DDBJ databases">
        <authorList>
            <person name="Kucharzyk K."/>
            <person name="Murdoch R.W."/>
            <person name="Higgins S."/>
            <person name="Loffler F."/>
        </authorList>
    </citation>
    <scope>NUCLEOTIDE SEQUENCE</scope>
</reference>
<name>A0A644UHK0_9ZZZZ</name>
<dbReference type="SUPFAM" id="SSF52218">
    <property type="entry name" value="Flavoproteins"/>
    <property type="match status" value="1"/>
</dbReference>
<dbReference type="InterPro" id="IPR029039">
    <property type="entry name" value="Flavoprotein-like_sf"/>
</dbReference>
<comment type="caution">
    <text evidence="1">The sequence shown here is derived from an EMBL/GenBank/DDBJ whole genome shotgun (WGS) entry which is preliminary data.</text>
</comment>
<gene>
    <name evidence="1" type="ORF">SDC9_24324</name>
</gene>
<sequence length="129" mass="14330">MQVYYFTRTGRSKAIAEELAARYCTTAKEIADDVDWQGAGGYIKAGYKAFRGEALPARYKKPDDKEELILVFPVWTGTFPPAVRTFLEKEGRARVILLPTSIGSKLKDRDGFAKIIDLVGKKISAPVSI</sequence>